<dbReference type="SUPFAM" id="SSF56219">
    <property type="entry name" value="DNase I-like"/>
    <property type="match status" value="1"/>
</dbReference>
<dbReference type="PANTHER" id="PTHR33710:SF71">
    <property type="entry name" value="ENDONUCLEASE_EXONUCLEASE_PHOSPHATASE DOMAIN-CONTAINING PROTEIN"/>
    <property type="match status" value="1"/>
</dbReference>
<dbReference type="PANTHER" id="PTHR33710">
    <property type="entry name" value="BNAC02G09200D PROTEIN"/>
    <property type="match status" value="1"/>
</dbReference>
<name>A0A9W7HFZ3_HIBTR</name>
<dbReference type="Proteomes" id="UP001165190">
    <property type="component" value="Unassembled WGS sequence"/>
</dbReference>
<keyword evidence="3" id="KW-1185">Reference proteome</keyword>
<dbReference type="OrthoDB" id="1433961at2759"/>
<feature type="domain" description="Endonuclease/exonuclease/phosphatase" evidence="1">
    <location>
        <begin position="8"/>
        <end position="227"/>
    </location>
</feature>
<accession>A0A9W7HFZ3</accession>
<dbReference type="InterPro" id="IPR036691">
    <property type="entry name" value="Endo/exonu/phosph_ase_sf"/>
</dbReference>
<protein>
    <recommendedName>
        <fullName evidence="1">Endonuclease/exonuclease/phosphatase domain-containing protein</fullName>
    </recommendedName>
</protein>
<reference evidence="2" key="1">
    <citation type="submission" date="2023-05" db="EMBL/GenBank/DDBJ databases">
        <title>Genome and transcriptome analyses reveal genes involved in the formation of fine ridges on petal epidermal cells in Hibiscus trionum.</title>
        <authorList>
            <person name="Koshimizu S."/>
            <person name="Masuda S."/>
            <person name="Ishii T."/>
            <person name="Shirasu K."/>
            <person name="Hoshino A."/>
            <person name="Arita M."/>
        </authorList>
    </citation>
    <scope>NUCLEOTIDE SEQUENCE</scope>
    <source>
        <strain evidence="2">Hamamatsu line</strain>
    </source>
</reference>
<evidence type="ECO:0000313" key="2">
    <source>
        <dbReference type="EMBL" id="GMI76747.1"/>
    </source>
</evidence>
<dbReference type="Pfam" id="PF03372">
    <property type="entry name" value="Exo_endo_phos"/>
    <property type="match status" value="1"/>
</dbReference>
<dbReference type="Gene3D" id="3.60.10.10">
    <property type="entry name" value="Endonuclease/exonuclease/phosphatase"/>
    <property type="match status" value="1"/>
</dbReference>
<dbReference type="InterPro" id="IPR005135">
    <property type="entry name" value="Endo/exonuclease/phosphatase"/>
</dbReference>
<evidence type="ECO:0000313" key="3">
    <source>
        <dbReference type="Proteomes" id="UP001165190"/>
    </source>
</evidence>
<comment type="caution">
    <text evidence="2">The sequence shown here is derived from an EMBL/GenBank/DDBJ whole genome shotgun (WGS) entry which is preliminary data.</text>
</comment>
<dbReference type="GO" id="GO:0003824">
    <property type="term" value="F:catalytic activity"/>
    <property type="evidence" value="ECO:0007669"/>
    <property type="project" value="InterPro"/>
</dbReference>
<dbReference type="EMBL" id="BSYR01000012">
    <property type="protein sequence ID" value="GMI76747.1"/>
    <property type="molecule type" value="Genomic_DNA"/>
</dbReference>
<gene>
    <name evidence="2" type="ORF">HRI_001344000</name>
</gene>
<sequence>MNSLLFCWNVRGLGKPEKVRAVTKVLKSSKAKIAFLQESKISQFAPNLIKRLKGRLFSECVLSPSVGASGGIISLWDGCFFRVSSSMITDRWIGLVGQLESCSSECLLINLYAPNDLASRKRVFEDISEFIEKTQLPTLIGGDFNCVRNREERLGTATNKEEMENFHEFIQRNNLLDLPLVGDSFTWFRRGSQVSASRIDRMLISPIFLNWYPNATLSSLPRNLSDHKAIVLQEPAARSKNRPFKLFTYWLNYLDLAKAIQNVLETSSSASTGDALAASKKAIKKWVSNFKAVEEENLVGIEKKIEELEQQLCWSGPDQNCTKALQKLKHSM</sequence>
<evidence type="ECO:0000259" key="1">
    <source>
        <dbReference type="Pfam" id="PF03372"/>
    </source>
</evidence>
<organism evidence="2 3">
    <name type="scientific">Hibiscus trionum</name>
    <name type="common">Flower of an hour</name>
    <dbReference type="NCBI Taxonomy" id="183268"/>
    <lineage>
        <taxon>Eukaryota</taxon>
        <taxon>Viridiplantae</taxon>
        <taxon>Streptophyta</taxon>
        <taxon>Embryophyta</taxon>
        <taxon>Tracheophyta</taxon>
        <taxon>Spermatophyta</taxon>
        <taxon>Magnoliopsida</taxon>
        <taxon>eudicotyledons</taxon>
        <taxon>Gunneridae</taxon>
        <taxon>Pentapetalae</taxon>
        <taxon>rosids</taxon>
        <taxon>malvids</taxon>
        <taxon>Malvales</taxon>
        <taxon>Malvaceae</taxon>
        <taxon>Malvoideae</taxon>
        <taxon>Hibiscus</taxon>
    </lineage>
</organism>
<dbReference type="AlphaFoldDB" id="A0A9W7HFZ3"/>
<proteinExistence type="predicted"/>